<evidence type="ECO:0000256" key="1">
    <source>
        <dbReference type="SAM" id="MobiDB-lite"/>
    </source>
</evidence>
<comment type="caution">
    <text evidence="4">The sequence shown here is derived from an EMBL/GenBank/DDBJ whole genome shotgun (WGS) entry which is preliminary data.</text>
</comment>
<dbReference type="RefSeq" id="WP_184303399.1">
    <property type="nucleotide sequence ID" value="NZ_JACHXU010000004.1"/>
</dbReference>
<dbReference type="PROSITE" id="PS50222">
    <property type="entry name" value="EF_HAND_2"/>
    <property type="match status" value="1"/>
</dbReference>
<sequence>MKLSATFLAVSCALLFACQTQAQPPNRLGAGRDNDAKGQDRGGPGRGQARDGEQRRQRGGMADRDPAQMVGRLIEQFDKDGDEKLDSTELTALLTMMRDRRGGQMGGNGERPPFARNGDQAGPKARDMMQRKRRNAGNEDATPGGDLPKRPLAE</sequence>
<feature type="signal peptide" evidence="2">
    <location>
        <begin position="1"/>
        <end position="22"/>
    </location>
</feature>
<feature type="chain" id="PRO_5031221498" description="EF-hand domain-containing protein" evidence="2">
    <location>
        <begin position="23"/>
        <end position="154"/>
    </location>
</feature>
<evidence type="ECO:0000313" key="4">
    <source>
        <dbReference type="EMBL" id="MBB3205595.1"/>
    </source>
</evidence>
<feature type="region of interest" description="Disordered" evidence="1">
    <location>
        <begin position="23"/>
        <end position="154"/>
    </location>
</feature>
<keyword evidence="5" id="KW-1185">Reference proteome</keyword>
<protein>
    <recommendedName>
        <fullName evidence="3">EF-hand domain-containing protein</fullName>
    </recommendedName>
</protein>
<dbReference type="Proteomes" id="UP000536179">
    <property type="component" value="Unassembled WGS sequence"/>
</dbReference>
<name>A0A7W5DWA8_9BACT</name>
<dbReference type="AlphaFoldDB" id="A0A7W5DWA8"/>
<dbReference type="InterPro" id="IPR002048">
    <property type="entry name" value="EF_hand_dom"/>
</dbReference>
<dbReference type="PROSITE" id="PS51257">
    <property type="entry name" value="PROKAR_LIPOPROTEIN"/>
    <property type="match status" value="1"/>
</dbReference>
<gene>
    <name evidence="4" type="ORF">FHS27_001399</name>
</gene>
<dbReference type="GO" id="GO:0005509">
    <property type="term" value="F:calcium ion binding"/>
    <property type="evidence" value="ECO:0007669"/>
    <property type="project" value="InterPro"/>
</dbReference>
<dbReference type="EMBL" id="JACHXU010000004">
    <property type="protein sequence ID" value="MBB3205595.1"/>
    <property type="molecule type" value="Genomic_DNA"/>
</dbReference>
<feature type="compositionally biased region" description="Basic and acidic residues" evidence="1">
    <location>
        <begin position="75"/>
        <end position="87"/>
    </location>
</feature>
<keyword evidence="2" id="KW-0732">Signal</keyword>
<reference evidence="4 5" key="1">
    <citation type="submission" date="2020-08" db="EMBL/GenBank/DDBJ databases">
        <title>Genomic Encyclopedia of Type Strains, Phase III (KMG-III): the genomes of soil and plant-associated and newly described type strains.</title>
        <authorList>
            <person name="Whitman W."/>
        </authorList>
    </citation>
    <scope>NUCLEOTIDE SEQUENCE [LARGE SCALE GENOMIC DNA]</scope>
    <source>
        <strain evidence="4 5">CECT 8075</strain>
    </source>
</reference>
<organism evidence="4 5">
    <name type="scientific">Aporhodopirellula rubra</name>
    <dbReference type="NCBI Taxonomy" id="980271"/>
    <lineage>
        <taxon>Bacteria</taxon>
        <taxon>Pseudomonadati</taxon>
        <taxon>Planctomycetota</taxon>
        <taxon>Planctomycetia</taxon>
        <taxon>Pirellulales</taxon>
        <taxon>Pirellulaceae</taxon>
        <taxon>Aporhodopirellula</taxon>
    </lineage>
</organism>
<accession>A0A7W5DWA8</accession>
<evidence type="ECO:0000313" key="5">
    <source>
        <dbReference type="Proteomes" id="UP000536179"/>
    </source>
</evidence>
<feature type="compositionally biased region" description="Basic and acidic residues" evidence="1">
    <location>
        <begin position="30"/>
        <end position="40"/>
    </location>
</feature>
<proteinExistence type="predicted"/>
<feature type="compositionally biased region" description="Basic and acidic residues" evidence="1">
    <location>
        <begin position="48"/>
        <end position="66"/>
    </location>
</feature>
<evidence type="ECO:0000259" key="3">
    <source>
        <dbReference type="PROSITE" id="PS50222"/>
    </source>
</evidence>
<evidence type="ECO:0000256" key="2">
    <source>
        <dbReference type="SAM" id="SignalP"/>
    </source>
</evidence>
<feature type="domain" description="EF-hand" evidence="3">
    <location>
        <begin position="65"/>
        <end position="100"/>
    </location>
</feature>